<dbReference type="KEGG" id="moc:BB934_14065"/>
<name>A0A1B2EGX7_9HYPH</name>
<sequence>MPFHLCKLLPPRPTFPTDMTAEEAGLMQEHVAYWQRAAHRGAAVIVGPVFDPAGIWGLAIVDVSDAAEASDLTEQDPLILSGRGFLYEIHPIPQAILRTTHQPSPH</sequence>
<dbReference type="Pfam" id="PF03795">
    <property type="entry name" value="YCII"/>
    <property type="match status" value="1"/>
</dbReference>
<gene>
    <name evidence="3" type="ORF">BB934_14065</name>
</gene>
<evidence type="ECO:0000259" key="2">
    <source>
        <dbReference type="Pfam" id="PF03795"/>
    </source>
</evidence>
<evidence type="ECO:0000256" key="1">
    <source>
        <dbReference type="ARBA" id="ARBA00007689"/>
    </source>
</evidence>
<comment type="similarity">
    <text evidence="1">Belongs to the YciI family.</text>
</comment>
<reference evidence="3" key="1">
    <citation type="submission" date="2016-07" db="EMBL/GenBank/DDBJ databases">
        <title>Microvirga ossetica sp. nov. a new species of rhizobia isolated from root nodules of the legume species Vicia alpestris Steven originated from North Ossetia region in the Caucasus.</title>
        <authorList>
            <person name="Safronova V.I."/>
            <person name="Kuznetsova I.G."/>
            <person name="Sazanova A.L."/>
            <person name="Belimov A."/>
            <person name="Andronov E."/>
            <person name="Osledkin Y.S."/>
            <person name="Onishchuk O.P."/>
            <person name="Kurchak O.N."/>
            <person name="Shaposhnikov A.I."/>
            <person name="Willems A."/>
            <person name="Tikhonovich I.A."/>
        </authorList>
    </citation>
    <scope>NUCLEOTIDE SEQUENCE [LARGE SCALE GENOMIC DNA]</scope>
    <source>
        <strain evidence="3">V5/3M</strain>
    </source>
</reference>
<dbReference type="SUPFAM" id="SSF54909">
    <property type="entry name" value="Dimeric alpha+beta barrel"/>
    <property type="match status" value="1"/>
</dbReference>
<feature type="domain" description="YCII-related" evidence="2">
    <location>
        <begin position="21"/>
        <end position="91"/>
    </location>
</feature>
<dbReference type="AlphaFoldDB" id="A0A1B2EGX7"/>
<organism evidence="3">
    <name type="scientific">Microvirga ossetica</name>
    <dbReference type="NCBI Taxonomy" id="1882682"/>
    <lineage>
        <taxon>Bacteria</taxon>
        <taxon>Pseudomonadati</taxon>
        <taxon>Pseudomonadota</taxon>
        <taxon>Alphaproteobacteria</taxon>
        <taxon>Hyphomicrobiales</taxon>
        <taxon>Methylobacteriaceae</taxon>
        <taxon>Microvirga</taxon>
    </lineage>
</organism>
<dbReference type="OrthoDB" id="6928805at2"/>
<dbReference type="RefSeq" id="WP_099510204.1">
    <property type="nucleotide sequence ID" value="NZ_CP016616.1"/>
</dbReference>
<dbReference type="EMBL" id="CP016616">
    <property type="protein sequence ID" value="ANY79199.1"/>
    <property type="molecule type" value="Genomic_DNA"/>
</dbReference>
<dbReference type="InterPro" id="IPR005545">
    <property type="entry name" value="YCII"/>
</dbReference>
<dbReference type="Gene3D" id="3.30.70.1060">
    <property type="entry name" value="Dimeric alpha+beta barrel"/>
    <property type="match status" value="1"/>
</dbReference>
<dbReference type="InterPro" id="IPR011008">
    <property type="entry name" value="Dimeric_a/b-barrel"/>
</dbReference>
<proteinExistence type="inferred from homology"/>
<protein>
    <recommendedName>
        <fullName evidence="2">YCII-related domain-containing protein</fullName>
    </recommendedName>
</protein>
<accession>A0A1B2EGX7</accession>
<evidence type="ECO:0000313" key="3">
    <source>
        <dbReference type="EMBL" id="ANY79199.1"/>
    </source>
</evidence>